<accession>A0ABU2J631</accession>
<dbReference type="EMBL" id="JAVREH010000003">
    <property type="protein sequence ID" value="MDT0260435.1"/>
    <property type="molecule type" value="Genomic_DNA"/>
</dbReference>
<dbReference type="RefSeq" id="WP_311421586.1">
    <property type="nucleotide sequence ID" value="NZ_JAVREH010000003.1"/>
</dbReference>
<reference evidence="2" key="1">
    <citation type="submission" date="2023-07" db="EMBL/GenBank/DDBJ databases">
        <title>30 novel species of actinomycetes from the DSMZ collection.</title>
        <authorList>
            <person name="Nouioui I."/>
        </authorList>
    </citation>
    <scope>NUCLEOTIDE SEQUENCE [LARGE SCALE GENOMIC DNA]</scope>
    <source>
        <strain evidence="2">DSM 44399</strain>
    </source>
</reference>
<comment type="caution">
    <text evidence="1">The sequence shown here is derived from an EMBL/GenBank/DDBJ whole genome shotgun (WGS) entry which is preliminary data.</text>
</comment>
<proteinExistence type="predicted"/>
<dbReference type="SUPFAM" id="SSF53850">
    <property type="entry name" value="Periplasmic binding protein-like II"/>
    <property type="match status" value="1"/>
</dbReference>
<keyword evidence="2" id="KW-1185">Reference proteome</keyword>
<evidence type="ECO:0000313" key="1">
    <source>
        <dbReference type="EMBL" id="MDT0260435.1"/>
    </source>
</evidence>
<evidence type="ECO:0000313" key="2">
    <source>
        <dbReference type="Proteomes" id="UP001183176"/>
    </source>
</evidence>
<organism evidence="1 2">
    <name type="scientific">Jatrophihabitans lederbergiae</name>
    <dbReference type="NCBI Taxonomy" id="3075547"/>
    <lineage>
        <taxon>Bacteria</taxon>
        <taxon>Bacillati</taxon>
        <taxon>Actinomycetota</taxon>
        <taxon>Actinomycetes</taxon>
        <taxon>Jatrophihabitantales</taxon>
        <taxon>Jatrophihabitantaceae</taxon>
        <taxon>Jatrophihabitans</taxon>
    </lineage>
</organism>
<name>A0ABU2J631_9ACTN</name>
<gene>
    <name evidence="1" type="ORF">RM423_03405</name>
</gene>
<dbReference type="Proteomes" id="UP001183176">
    <property type="component" value="Unassembled WGS sequence"/>
</dbReference>
<sequence>MAAGASLRADESSSTTVLHDSYEDAANAVRNGSARFLVAANAYSNIAEFYMDPDLRLVGAFVHETPQYGIAVVDVEAVPAELRVATHPAPTPLILQLLPVGMRAREVVAASSTSMAAHAARSGAVDAALTTGPAAELYGLTFISKTRTIKMLWSVFCSAADIELPGPGVLLGESDLFGDTSRGKQPRPDLLSPAAPVGA</sequence>
<protein>
    <recommendedName>
        <fullName evidence="3">Prephenate dehydratase</fullName>
    </recommendedName>
</protein>
<evidence type="ECO:0008006" key="3">
    <source>
        <dbReference type="Google" id="ProtNLM"/>
    </source>
</evidence>